<dbReference type="Proteomes" id="UP000482487">
    <property type="component" value="Unassembled WGS sequence"/>
</dbReference>
<evidence type="ECO:0000256" key="1">
    <source>
        <dbReference type="ARBA" id="ARBA00023270"/>
    </source>
</evidence>
<dbReference type="Gene3D" id="3.20.20.70">
    <property type="entry name" value="Aldolase class I"/>
    <property type="match status" value="1"/>
</dbReference>
<evidence type="ECO:0000313" key="3">
    <source>
        <dbReference type="Proteomes" id="UP000482487"/>
    </source>
</evidence>
<dbReference type="PANTHER" id="PTHR10683">
    <property type="entry name" value="TRANSALDOLASE"/>
    <property type="match status" value="1"/>
</dbReference>
<dbReference type="AlphaFoldDB" id="A0A7C9MFS4"/>
<dbReference type="GO" id="GO:0005975">
    <property type="term" value="P:carbohydrate metabolic process"/>
    <property type="evidence" value="ECO:0007669"/>
    <property type="project" value="InterPro"/>
</dbReference>
<comment type="caution">
    <text evidence="2">The sequence shown here is derived from an EMBL/GenBank/DDBJ whole genome shotgun (WGS) entry which is preliminary data.</text>
</comment>
<sequence>MRPENLKTRIFLDGADPQETRTVMAALGFLDGQTTNPSLLAKNPEAQAHKVDGNKFSSTAIYDFYKALCQELSAMLPNGSISIEVYADATTTVDNMLRQARSFDTWIPNAHIKLPTTTAGLEAAAVLTGEGRRVNMTLVFSQSQAAAVYAATKGAGRGDVFLSPFIGRLDDRGENGMDLIKDILALYAPGDGHVEVLTASVRSMEHFLCALAQGSDIITAPATVLLAWAAAGKPVPAADYAYAPVGLAPIPAEALPLTKPWQDYAIGHPLTESGLAKFAADWNSLIDMGS</sequence>
<gene>
    <name evidence="2" type="ORF">GTA51_11390</name>
</gene>
<keyword evidence="1" id="KW-0704">Schiff base</keyword>
<proteinExistence type="predicted"/>
<dbReference type="RefSeq" id="WP_160961199.1">
    <property type="nucleotide sequence ID" value="NZ_WVUD01000019.1"/>
</dbReference>
<dbReference type="InterPro" id="IPR013785">
    <property type="entry name" value="Aldolase_TIM"/>
</dbReference>
<dbReference type="Pfam" id="PF00923">
    <property type="entry name" value="TAL_FSA"/>
    <property type="match status" value="1"/>
</dbReference>
<dbReference type="PANTHER" id="PTHR10683:SF40">
    <property type="entry name" value="FRUCTOSE-6-PHOSPHATE ALDOLASE 1-RELATED"/>
    <property type="match status" value="1"/>
</dbReference>
<protein>
    <submittedName>
        <fullName evidence="2">Transaldolase</fullName>
    </submittedName>
</protein>
<dbReference type="InterPro" id="IPR001585">
    <property type="entry name" value="TAL/FSA"/>
</dbReference>
<dbReference type="SUPFAM" id="SSF51569">
    <property type="entry name" value="Aldolase"/>
    <property type="match status" value="1"/>
</dbReference>
<evidence type="ECO:0000313" key="2">
    <source>
        <dbReference type="EMBL" id="MYL83730.1"/>
    </source>
</evidence>
<dbReference type="EMBL" id="WVUD01000019">
    <property type="protein sequence ID" value="MYL83730.1"/>
    <property type="molecule type" value="Genomic_DNA"/>
</dbReference>
<organism evidence="2 3">
    <name type="scientific">Solidesulfovibrio aerotolerans</name>
    <dbReference type="NCBI Taxonomy" id="295255"/>
    <lineage>
        <taxon>Bacteria</taxon>
        <taxon>Pseudomonadati</taxon>
        <taxon>Thermodesulfobacteriota</taxon>
        <taxon>Desulfovibrionia</taxon>
        <taxon>Desulfovibrionales</taxon>
        <taxon>Desulfovibrionaceae</taxon>
        <taxon>Solidesulfovibrio</taxon>
    </lineage>
</organism>
<accession>A0A7C9MFS4</accession>
<dbReference type="OrthoDB" id="9807051at2"/>
<keyword evidence="3" id="KW-1185">Reference proteome</keyword>
<reference evidence="2 3" key="1">
    <citation type="submission" date="2020-01" db="EMBL/GenBank/DDBJ databases">
        <title>Genome sequence of Desulfovibrio aerotolerans DSM 16695(T).</title>
        <authorList>
            <person name="Karnachuk O."/>
            <person name="Avakyan M."/>
            <person name="Mardanov A."/>
            <person name="Kadnikov V."/>
            <person name="Ravin N."/>
        </authorList>
    </citation>
    <scope>NUCLEOTIDE SEQUENCE [LARGE SCALE GENOMIC DNA]</scope>
    <source>
        <strain evidence="2 3">DSM 16695</strain>
    </source>
</reference>
<name>A0A7C9MFS4_9BACT</name>